<feature type="coiled-coil region" evidence="4">
    <location>
        <begin position="326"/>
        <end position="379"/>
    </location>
</feature>
<dbReference type="Gene3D" id="1.20.120.330">
    <property type="entry name" value="Nucleotidyltransferases domain 2"/>
    <property type="match status" value="1"/>
</dbReference>
<evidence type="ECO:0000313" key="6">
    <source>
        <dbReference type="EMBL" id="OGL74110.1"/>
    </source>
</evidence>
<gene>
    <name evidence="6" type="ORF">A3D72_04575</name>
</gene>
<accession>A0A1F7U777</accession>
<dbReference type="EMBL" id="MGDZ01000007">
    <property type="protein sequence ID" value="OGL74110.1"/>
    <property type="molecule type" value="Genomic_DNA"/>
</dbReference>
<dbReference type="PANTHER" id="PTHR32347">
    <property type="entry name" value="EFFLUX SYSTEM COMPONENT YKNX-RELATED"/>
    <property type="match status" value="1"/>
</dbReference>
<dbReference type="Gene3D" id="2.40.30.170">
    <property type="match status" value="1"/>
</dbReference>
<evidence type="ECO:0000259" key="5">
    <source>
        <dbReference type="Pfam" id="PF25967"/>
    </source>
</evidence>
<dbReference type="Pfam" id="PF25967">
    <property type="entry name" value="RND-MFP_C"/>
    <property type="match status" value="1"/>
</dbReference>
<protein>
    <recommendedName>
        <fullName evidence="5">Multidrug resistance protein MdtA-like C-terminal permuted SH3 domain-containing protein</fullName>
    </recommendedName>
</protein>
<sequence length="562" mass="60177">MKRLLIIIILLLTAGAAAFFYLRRGPEIEYRFAEVRRGEVVAVVSVVGHVEPSEEIDLGFLNSGTIKEMRVRVGDRVAENDVLAALETRSFEIDRSAASARLRLAQAKLAQSKAGNPEEEIQVAQTAVANAQISLANARIKKDEAMVTLANAERTLTDVQSKAIDDLNKKYSDALETAKTAQTENDKAIRTLNDMQEKYFYGTVSLANEVKDAETAARNAFGPANDAVNAAVADPTQAKIDAALSSIRDSLAVIREKILILRTSMDDSTINASSADNTTVDTERAAVDTNLTNITTAITNISGQKVTNQKNINDAQSDVDSANAARRVAESAVTQAEGDLETAKDNLAVAQAGPREVDLALFRAEIDEARSDIAAIDKKISDAVLQAPMAGTITAVEGKVGEKPSAGATVVSLISINDFEIKADVSELDIASISIGDPVRTTFDAFGLEQSFSGKAVKIDPTEKIKEGDIYYIVTAVLDPTDSAIKPGMTADLAIETDRRDDTLFLPLRAVTTADGQSTVRVLQAGRIVERPVTVGLKSKDDIEILSGLSEGDQVILSVREL</sequence>
<dbReference type="AlphaFoldDB" id="A0A1F7U777"/>
<feature type="coiled-coil region" evidence="4">
    <location>
        <begin position="135"/>
        <end position="198"/>
    </location>
</feature>
<keyword evidence="3 4" id="KW-0175">Coiled coil</keyword>
<dbReference type="GO" id="GO:0016020">
    <property type="term" value="C:membrane"/>
    <property type="evidence" value="ECO:0007669"/>
    <property type="project" value="InterPro"/>
</dbReference>
<dbReference type="Gene3D" id="2.40.420.20">
    <property type="match status" value="1"/>
</dbReference>
<comment type="subcellular location">
    <subcellularLocation>
        <location evidence="1">Cell envelope</location>
    </subcellularLocation>
</comment>
<dbReference type="Gene3D" id="1.10.287.470">
    <property type="entry name" value="Helix hairpin bin"/>
    <property type="match status" value="1"/>
</dbReference>
<dbReference type="Proteomes" id="UP000176303">
    <property type="component" value="Unassembled WGS sequence"/>
</dbReference>
<name>A0A1F7U777_9BACT</name>
<comment type="caution">
    <text evidence="6">The sequence shown here is derived from an EMBL/GenBank/DDBJ whole genome shotgun (WGS) entry which is preliminary data.</text>
</comment>
<feature type="domain" description="Multidrug resistance protein MdtA-like C-terminal permuted SH3" evidence="5">
    <location>
        <begin position="505"/>
        <end position="558"/>
    </location>
</feature>
<dbReference type="NCBIfam" id="TIGR01730">
    <property type="entry name" value="RND_mfp"/>
    <property type="match status" value="1"/>
</dbReference>
<dbReference type="Gene3D" id="2.40.50.100">
    <property type="match status" value="1"/>
</dbReference>
<dbReference type="InterPro" id="IPR050465">
    <property type="entry name" value="UPF0194_transport"/>
</dbReference>
<comment type="similarity">
    <text evidence="2">Belongs to the membrane fusion protein (MFP) (TC 8.A.1) family.</text>
</comment>
<evidence type="ECO:0000256" key="2">
    <source>
        <dbReference type="ARBA" id="ARBA00009477"/>
    </source>
</evidence>
<dbReference type="InterPro" id="IPR058627">
    <property type="entry name" value="MdtA-like_C"/>
</dbReference>
<evidence type="ECO:0000256" key="1">
    <source>
        <dbReference type="ARBA" id="ARBA00004196"/>
    </source>
</evidence>
<organism evidence="6 7">
    <name type="scientific">Candidatus Uhrbacteria bacterium RIFCSPHIGHO2_02_FULL_57_19</name>
    <dbReference type="NCBI Taxonomy" id="1802391"/>
    <lineage>
        <taxon>Bacteria</taxon>
        <taxon>Candidatus Uhriibacteriota</taxon>
    </lineage>
</organism>
<dbReference type="GO" id="GO:0030313">
    <property type="term" value="C:cell envelope"/>
    <property type="evidence" value="ECO:0007669"/>
    <property type="project" value="UniProtKB-SubCell"/>
</dbReference>
<evidence type="ECO:0000313" key="7">
    <source>
        <dbReference type="Proteomes" id="UP000176303"/>
    </source>
</evidence>
<dbReference type="PANTHER" id="PTHR32347:SF23">
    <property type="entry name" value="BLL5650 PROTEIN"/>
    <property type="match status" value="1"/>
</dbReference>
<evidence type="ECO:0000256" key="4">
    <source>
        <dbReference type="SAM" id="Coils"/>
    </source>
</evidence>
<dbReference type="STRING" id="1802391.A3D72_04575"/>
<proteinExistence type="inferred from homology"/>
<dbReference type="GO" id="GO:0022857">
    <property type="term" value="F:transmembrane transporter activity"/>
    <property type="evidence" value="ECO:0007669"/>
    <property type="project" value="InterPro"/>
</dbReference>
<dbReference type="InterPro" id="IPR006143">
    <property type="entry name" value="RND_pump_MFP"/>
</dbReference>
<evidence type="ECO:0000256" key="3">
    <source>
        <dbReference type="ARBA" id="ARBA00023054"/>
    </source>
</evidence>
<reference evidence="6 7" key="1">
    <citation type="journal article" date="2016" name="Nat. Commun.">
        <title>Thousands of microbial genomes shed light on interconnected biogeochemical processes in an aquifer system.</title>
        <authorList>
            <person name="Anantharaman K."/>
            <person name="Brown C.T."/>
            <person name="Hug L.A."/>
            <person name="Sharon I."/>
            <person name="Castelle C.J."/>
            <person name="Probst A.J."/>
            <person name="Thomas B.C."/>
            <person name="Singh A."/>
            <person name="Wilkins M.J."/>
            <person name="Karaoz U."/>
            <person name="Brodie E.L."/>
            <person name="Williams K.H."/>
            <person name="Hubbard S.S."/>
            <person name="Banfield J.F."/>
        </authorList>
    </citation>
    <scope>NUCLEOTIDE SEQUENCE [LARGE SCALE GENOMIC DNA]</scope>
</reference>
<dbReference type="SUPFAM" id="SSF111369">
    <property type="entry name" value="HlyD-like secretion proteins"/>
    <property type="match status" value="1"/>
</dbReference>